<keyword evidence="1" id="KW-0812">Transmembrane</keyword>
<gene>
    <name evidence="2" type="ORF">GRI68_07840</name>
</gene>
<feature type="transmembrane region" description="Helical" evidence="1">
    <location>
        <begin position="61"/>
        <end position="80"/>
    </location>
</feature>
<keyword evidence="1" id="KW-0472">Membrane</keyword>
<feature type="transmembrane region" description="Helical" evidence="1">
    <location>
        <begin position="34"/>
        <end position="55"/>
    </location>
</feature>
<name>A0A6I4U244_9SPHN</name>
<dbReference type="EMBL" id="WTYR01000001">
    <property type="protein sequence ID" value="MXP10090.1"/>
    <property type="molecule type" value="Genomic_DNA"/>
</dbReference>
<reference evidence="2 3" key="1">
    <citation type="submission" date="2019-12" db="EMBL/GenBank/DDBJ databases">
        <title>Genomic-based taxomic classification of the family Erythrobacteraceae.</title>
        <authorList>
            <person name="Xu L."/>
        </authorList>
    </citation>
    <scope>NUCLEOTIDE SEQUENCE [LARGE SCALE GENOMIC DNA]</scope>
    <source>
        <strain evidence="2 3">LMG 29519</strain>
    </source>
</reference>
<keyword evidence="3" id="KW-1185">Reference proteome</keyword>
<dbReference type="AlphaFoldDB" id="A0A6I4U244"/>
<dbReference type="RefSeq" id="WP_234028741.1">
    <property type="nucleotide sequence ID" value="NZ_WTYR01000001.1"/>
</dbReference>
<evidence type="ECO:0000256" key="1">
    <source>
        <dbReference type="SAM" id="Phobius"/>
    </source>
</evidence>
<accession>A0A6I4U244</accession>
<keyword evidence="1" id="KW-1133">Transmembrane helix</keyword>
<dbReference type="Proteomes" id="UP000429229">
    <property type="component" value="Unassembled WGS sequence"/>
</dbReference>
<sequence length="83" mass="8836">MSALINRRITRRINGRVSLRASGRTNRRLRAHEVFAAPLLIALSTLAGLVLGLLGDGAWDIAAAVLVALPVLSVIVLRLTGRA</sequence>
<evidence type="ECO:0000313" key="3">
    <source>
        <dbReference type="Proteomes" id="UP000429229"/>
    </source>
</evidence>
<comment type="caution">
    <text evidence="2">The sequence shown here is derived from an EMBL/GenBank/DDBJ whole genome shotgun (WGS) entry which is preliminary data.</text>
</comment>
<proteinExistence type="predicted"/>
<evidence type="ECO:0000313" key="2">
    <source>
        <dbReference type="EMBL" id="MXP10090.1"/>
    </source>
</evidence>
<organism evidence="2 3">
    <name type="scientific">Alteriqipengyuania halimionae</name>
    <dbReference type="NCBI Taxonomy" id="1926630"/>
    <lineage>
        <taxon>Bacteria</taxon>
        <taxon>Pseudomonadati</taxon>
        <taxon>Pseudomonadota</taxon>
        <taxon>Alphaproteobacteria</taxon>
        <taxon>Sphingomonadales</taxon>
        <taxon>Erythrobacteraceae</taxon>
        <taxon>Alteriqipengyuania</taxon>
    </lineage>
</organism>
<protein>
    <submittedName>
        <fullName evidence="2">Uncharacterized protein</fullName>
    </submittedName>
</protein>